<dbReference type="Gene3D" id="1.20.1250.20">
    <property type="entry name" value="MFS general substrate transporter like domains"/>
    <property type="match status" value="1"/>
</dbReference>
<keyword evidence="3 6" id="KW-0812">Transmembrane</keyword>
<feature type="transmembrane region" description="Helical" evidence="6">
    <location>
        <begin position="306"/>
        <end position="325"/>
    </location>
</feature>
<comment type="subcellular location">
    <subcellularLocation>
        <location evidence="1">Cell membrane</location>
        <topology evidence="1">Multi-pass membrane protein</topology>
    </subcellularLocation>
</comment>
<evidence type="ECO:0000256" key="2">
    <source>
        <dbReference type="ARBA" id="ARBA00022448"/>
    </source>
</evidence>
<feature type="transmembrane region" description="Helical" evidence="6">
    <location>
        <begin position="129"/>
        <end position="152"/>
    </location>
</feature>
<evidence type="ECO:0000256" key="1">
    <source>
        <dbReference type="ARBA" id="ARBA00004651"/>
    </source>
</evidence>
<dbReference type="AlphaFoldDB" id="A0A8J2ZTI3"/>
<dbReference type="InterPro" id="IPR036259">
    <property type="entry name" value="MFS_trans_sf"/>
</dbReference>
<dbReference type="InterPro" id="IPR020846">
    <property type="entry name" value="MFS_dom"/>
</dbReference>
<keyword evidence="9" id="KW-1185">Reference proteome</keyword>
<keyword evidence="5 6" id="KW-0472">Membrane</keyword>
<reference evidence="8" key="1">
    <citation type="journal article" date="2014" name="Int. J. Syst. Evol. Microbiol.">
        <title>Complete genome sequence of Corynebacterium casei LMG S-19264T (=DSM 44701T), isolated from a smear-ripened cheese.</title>
        <authorList>
            <consortium name="US DOE Joint Genome Institute (JGI-PGF)"/>
            <person name="Walter F."/>
            <person name="Albersmeier A."/>
            <person name="Kalinowski J."/>
            <person name="Ruckert C."/>
        </authorList>
    </citation>
    <scope>NUCLEOTIDE SEQUENCE</scope>
    <source>
        <strain evidence="8">CGMCC 1.12777</strain>
    </source>
</reference>
<feature type="transmembrane region" description="Helical" evidence="6">
    <location>
        <begin position="280"/>
        <end position="300"/>
    </location>
</feature>
<organism evidence="8 9">
    <name type="scientific">Pullulanibacillus pueri</name>
    <dbReference type="NCBI Taxonomy" id="1437324"/>
    <lineage>
        <taxon>Bacteria</taxon>
        <taxon>Bacillati</taxon>
        <taxon>Bacillota</taxon>
        <taxon>Bacilli</taxon>
        <taxon>Bacillales</taxon>
        <taxon>Sporolactobacillaceae</taxon>
        <taxon>Pullulanibacillus</taxon>
    </lineage>
</organism>
<dbReference type="GO" id="GO:0005886">
    <property type="term" value="C:plasma membrane"/>
    <property type="evidence" value="ECO:0007669"/>
    <property type="project" value="UniProtKB-SubCell"/>
</dbReference>
<dbReference type="PANTHER" id="PTHR23530">
    <property type="entry name" value="TRANSPORT PROTEIN-RELATED"/>
    <property type="match status" value="1"/>
</dbReference>
<accession>A0A8J2ZTI3</accession>
<feature type="transmembrane region" description="Helical" evidence="6">
    <location>
        <begin position="20"/>
        <end position="44"/>
    </location>
</feature>
<gene>
    <name evidence="8" type="primary">blt</name>
    <name evidence="8" type="ORF">GCM10007096_09430</name>
</gene>
<dbReference type="EMBL" id="BMFV01000005">
    <property type="protein sequence ID" value="GGH77479.1"/>
    <property type="molecule type" value="Genomic_DNA"/>
</dbReference>
<dbReference type="GO" id="GO:0022857">
    <property type="term" value="F:transmembrane transporter activity"/>
    <property type="evidence" value="ECO:0007669"/>
    <property type="project" value="InterPro"/>
</dbReference>
<dbReference type="SUPFAM" id="SSF103473">
    <property type="entry name" value="MFS general substrate transporter"/>
    <property type="match status" value="1"/>
</dbReference>
<comment type="caution">
    <text evidence="8">The sequence shown here is derived from an EMBL/GenBank/DDBJ whole genome shotgun (WGS) entry which is preliminary data.</text>
</comment>
<evidence type="ECO:0000256" key="5">
    <source>
        <dbReference type="ARBA" id="ARBA00023136"/>
    </source>
</evidence>
<feature type="transmembrane region" description="Helical" evidence="6">
    <location>
        <begin position="89"/>
        <end position="108"/>
    </location>
</feature>
<dbReference type="InterPro" id="IPR011701">
    <property type="entry name" value="MFS"/>
</dbReference>
<feature type="transmembrane region" description="Helical" evidence="6">
    <location>
        <begin position="248"/>
        <end position="268"/>
    </location>
</feature>
<keyword evidence="2" id="KW-0813">Transport</keyword>
<feature type="transmembrane region" description="Helical" evidence="6">
    <location>
        <begin position="65"/>
        <end position="83"/>
    </location>
</feature>
<evidence type="ECO:0000313" key="8">
    <source>
        <dbReference type="EMBL" id="GGH77479.1"/>
    </source>
</evidence>
<evidence type="ECO:0000256" key="6">
    <source>
        <dbReference type="SAM" id="Phobius"/>
    </source>
</evidence>
<feature type="transmembrane region" description="Helical" evidence="6">
    <location>
        <begin position="158"/>
        <end position="177"/>
    </location>
</feature>
<keyword evidence="4 6" id="KW-1133">Transmembrane helix</keyword>
<evidence type="ECO:0000313" key="9">
    <source>
        <dbReference type="Proteomes" id="UP000656813"/>
    </source>
</evidence>
<feature type="transmembrane region" description="Helical" evidence="6">
    <location>
        <begin position="210"/>
        <end position="228"/>
    </location>
</feature>
<evidence type="ECO:0000259" key="7">
    <source>
        <dbReference type="PROSITE" id="PS50850"/>
    </source>
</evidence>
<dbReference type="PANTHER" id="PTHR23530:SF1">
    <property type="entry name" value="PERMEASE, MAJOR FACILITATOR SUPERFAMILY-RELATED"/>
    <property type="match status" value="1"/>
</dbReference>
<proteinExistence type="predicted"/>
<feature type="domain" description="Major facilitator superfamily (MFS) profile" evidence="7">
    <location>
        <begin position="1"/>
        <end position="400"/>
    </location>
</feature>
<dbReference type="Proteomes" id="UP000656813">
    <property type="component" value="Unassembled WGS sequence"/>
</dbReference>
<dbReference type="PROSITE" id="PS50850">
    <property type="entry name" value="MFS"/>
    <property type="match status" value="1"/>
</dbReference>
<evidence type="ECO:0000256" key="4">
    <source>
        <dbReference type="ARBA" id="ARBA00022989"/>
    </source>
</evidence>
<reference evidence="8" key="2">
    <citation type="submission" date="2020-09" db="EMBL/GenBank/DDBJ databases">
        <authorList>
            <person name="Sun Q."/>
            <person name="Zhou Y."/>
        </authorList>
    </citation>
    <scope>NUCLEOTIDE SEQUENCE</scope>
    <source>
        <strain evidence="8">CGMCC 1.12777</strain>
    </source>
</reference>
<evidence type="ECO:0000256" key="3">
    <source>
        <dbReference type="ARBA" id="ARBA00022692"/>
    </source>
</evidence>
<feature type="transmembrane region" description="Helical" evidence="6">
    <location>
        <begin position="346"/>
        <end position="366"/>
    </location>
</feature>
<sequence length="411" mass="45636">MMKRLYLYAFLSELSLDQFLYFIYLGSLGFSLSEVGIGYAVFQITNLLTDIPFSFLADRFGRKKFLMIGAVLEGVSVVCLFFLKAGHFPLYILSSVLMGMAITLVSNVDRAYVYDYVAQISRHRYEAVLANYSSVVNVSLIVGGIAGGLISTLLSFKWLYGIQLCIVVLTLGLTFTLPRLQSVPSPQQTVNDKMARLWSEAKELLTFWRLLPKMFVIFLLGCAGYWTLSSLVGQLAEPYYAHVGLNNIVITLVFTVANVFAILGNKLAKTISQRLHFRRWVIITPLLYAGVLFLFIASAGTELPNIALMSMAIFALFLGKTLSGINEVMIDGKVMVLAPEAFKSTTMSAMESSMAILLAVLFPMLGKIQNEWGYGAMFTTLAGLFMLLSGLAKVWRNQKNGEAFLHQASRH</sequence>
<name>A0A8J2ZTI3_9BACL</name>
<dbReference type="InterPro" id="IPR053160">
    <property type="entry name" value="MFS_DHA3_Transporter"/>
</dbReference>
<dbReference type="Pfam" id="PF07690">
    <property type="entry name" value="MFS_1"/>
    <property type="match status" value="1"/>
</dbReference>
<feature type="transmembrane region" description="Helical" evidence="6">
    <location>
        <begin position="372"/>
        <end position="392"/>
    </location>
</feature>
<protein>
    <submittedName>
        <fullName evidence="8">Multidrug resistance protein 2</fullName>
    </submittedName>
</protein>